<protein>
    <submittedName>
        <fullName evidence="2">Uncharacterized protein</fullName>
    </submittedName>
</protein>
<proteinExistence type="predicted"/>
<reference evidence="2" key="1">
    <citation type="journal article" date="2023" name="Mol. Phylogenet. Evol.">
        <title>Genome-scale phylogeny and comparative genomics of the fungal order Sordariales.</title>
        <authorList>
            <person name="Hensen N."/>
            <person name="Bonometti L."/>
            <person name="Westerberg I."/>
            <person name="Brannstrom I.O."/>
            <person name="Guillou S."/>
            <person name="Cros-Aarteil S."/>
            <person name="Calhoun S."/>
            <person name="Haridas S."/>
            <person name="Kuo A."/>
            <person name="Mondo S."/>
            <person name="Pangilinan J."/>
            <person name="Riley R."/>
            <person name="LaButti K."/>
            <person name="Andreopoulos B."/>
            <person name="Lipzen A."/>
            <person name="Chen C."/>
            <person name="Yan M."/>
            <person name="Daum C."/>
            <person name="Ng V."/>
            <person name="Clum A."/>
            <person name="Steindorff A."/>
            <person name="Ohm R.A."/>
            <person name="Martin F."/>
            <person name="Silar P."/>
            <person name="Natvig D.O."/>
            <person name="Lalanne C."/>
            <person name="Gautier V."/>
            <person name="Ament-Velasquez S.L."/>
            <person name="Kruys A."/>
            <person name="Hutchinson M.I."/>
            <person name="Powell A.J."/>
            <person name="Barry K."/>
            <person name="Miller A.N."/>
            <person name="Grigoriev I.V."/>
            <person name="Debuchy R."/>
            <person name="Gladieux P."/>
            <person name="Hiltunen Thoren M."/>
            <person name="Johannesson H."/>
        </authorList>
    </citation>
    <scope>NUCLEOTIDE SEQUENCE</scope>
    <source>
        <strain evidence="2">CBS 508.74</strain>
    </source>
</reference>
<organism evidence="2 3">
    <name type="scientific">Canariomyces notabilis</name>
    <dbReference type="NCBI Taxonomy" id="2074819"/>
    <lineage>
        <taxon>Eukaryota</taxon>
        <taxon>Fungi</taxon>
        <taxon>Dikarya</taxon>
        <taxon>Ascomycota</taxon>
        <taxon>Pezizomycotina</taxon>
        <taxon>Sordariomycetes</taxon>
        <taxon>Sordariomycetidae</taxon>
        <taxon>Sordariales</taxon>
        <taxon>Chaetomiaceae</taxon>
        <taxon>Canariomyces</taxon>
    </lineage>
</organism>
<dbReference type="RefSeq" id="XP_064668234.1">
    <property type="nucleotide sequence ID" value="XM_064808845.1"/>
</dbReference>
<sequence>MVSKVPVLELMLASAPSQLGTWAGRTLHILLPASCRQSSRSPARFTLICHSQTSTDERYPWRDALPNPGASSRPGSHGTQPFLSFVNRRQFTSTRRGLLLTSACRLARSLALTPSSLLLNPNQL</sequence>
<feature type="compositionally biased region" description="Polar residues" evidence="1">
    <location>
        <begin position="69"/>
        <end position="81"/>
    </location>
</feature>
<accession>A0AAN6QI70</accession>
<dbReference type="EMBL" id="MU853349">
    <property type="protein sequence ID" value="KAK4110664.1"/>
    <property type="molecule type" value="Genomic_DNA"/>
</dbReference>
<keyword evidence="3" id="KW-1185">Reference proteome</keyword>
<evidence type="ECO:0000313" key="3">
    <source>
        <dbReference type="Proteomes" id="UP001302812"/>
    </source>
</evidence>
<name>A0AAN6QI70_9PEZI</name>
<dbReference type="AlphaFoldDB" id="A0AAN6QI70"/>
<dbReference type="GeneID" id="89932968"/>
<evidence type="ECO:0000313" key="2">
    <source>
        <dbReference type="EMBL" id="KAK4110664.1"/>
    </source>
</evidence>
<feature type="region of interest" description="Disordered" evidence="1">
    <location>
        <begin position="59"/>
        <end position="81"/>
    </location>
</feature>
<gene>
    <name evidence="2" type="ORF">N656DRAFT_195212</name>
</gene>
<dbReference type="Proteomes" id="UP001302812">
    <property type="component" value="Unassembled WGS sequence"/>
</dbReference>
<evidence type="ECO:0000256" key="1">
    <source>
        <dbReference type="SAM" id="MobiDB-lite"/>
    </source>
</evidence>
<comment type="caution">
    <text evidence="2">The sequence shown here is derived from an EMBL/GenBank/DDBJ whole genome shotgun (WGS) entry which is preliminary data.</text>
</comment>
<reference evidence="2" key="2">
    <citation type="submission" date="2023-05" db="EMBL/GenBank/DDBJ databases">
        <authorList>
            <consortium name="Lawrence Berkeley National Laboratory"/>
            <person name="Steindorff A."/>
            <person name="Hensen N."/>
            <person name="Bonometti L."/>
            <person name="Westerberg I."/>
            <person name="Brannstrom I.O."/>
            <person name="Guillou S."/>
            <person name="Cros-Aarteil S."/>
            <person name="Calhoun S."/>
            <person name="Haridas S."/>
            <person name="Kuo A."/>
            <person name="Mondo S."/>
            <person name="Pangilinan J."/>
            <person name="Riley R."/>
            <person name="Labutti K."/>
            <person name="Andreopoulos B."/>
            <person name="Lipzen A."/>
            <person name="Chen C."/>
            <person name="Yanf M."/>
            <person name="Daum C."/>
            <person name="Ng V."/>
            <person name="Clum A."/>
            <person name="Ohm R."/>
            <person name="Martin F."/>
            <person name="Silar P."/>
            <person name="Natvig D."/>
            <person name="Lalanne C."/>
            <person name="Gautier V."/>
            <person name="Ament-Velasquez S.L."/>
            <person name="Kruys A."/>
            <person name="Hutchinson M.I."/>
            <person name="Powell A.J."/>
            <person name="Barry K."/>
            <person name="Miller A.N."/>
            <person name="Grigoriev I.V."/>
            <person name="Debuchy R."/>
            <person name="Gladieux P."/>
            <person name="Thoren M.H."/>
            <person name="Johannesson H."/>
        </authorList>
    </citation>
    <scope>NUCLEOTIDE SEQUENCE</scope>
    <source>
        <strain evidence="2">CBS 508.74</strain>
    </source>
</reference>